<organism evidence="1 2">
    <name type="scientific">Paenibacillus macquariensis</name>
    <dbReference type="NCBI Taxonomy" id="948756"/>
    <lineage>
        <taxon>Bacteria</taxon>
        <taxon>Bacillati</taxon>
        <taxon>Bacillota</taxon>
        <taxon>Bacilli</taxon>
        <taxon>Bacillales</taxon>
        <taxon>Paenibacillaceae</taxon>
        <taxon>Paenibacillus</taxon>
    </lineage>
</organism>
<dbReference type="EMBL" id="FTNK01000002">
    <property type="protein sequence ID" value="SIQ50340.1"/>
    <property type="molecule type" value="Genomic_DNA"/>
</dbReference>
<gene>
    <name evidence="1" type="ORF">SAMN05421578_102290</name>
</gene>
<protein>
    <recommendedName>
        <fullName evidence="3">Pyridoxamine 5'-phosphate oxidase putative domain-containing protein</fullName>
    </recommendedName>
</protein>
<name>A0ABY1JNN6_9BACL</name>
<keyword evidence="2" id="KW-1185">Reference proteome</keyword>
<reference evidence="1 2" key="1">
    <citation type="submission" date="2017-01" db="EMBL/GenBank/DDBJ databases">
        <authorList>
            <person name="Varghese N."/>
            <person name="Submissions S."/>
        </authorList>
    </citation>
    <scope>NUCLEOTIDE SEQUENCE [LARGE SCALE GENOMIC DNA]</scope>
    <source>
        <strain evidence="1 2">ATCC 23464</strain>
    </source>
</reference>
<sequence length="151" mass="17092">MLNQLPPPLFEFFNGKNVSDKQHEAILLLSIDEEQWPHVAMISVGEIVAINESELRLSLWRNTVTSTNLNRTGQATIVVFLEGVAYYVKLSVQEQSISDARHERQGFVATVASIRADVAKYADIISGVRIQLKEPEPVIQRWTETIEDMLK</sequence>
<dbReference type="Proteomes" id="UP000186666">
    <property type="component" value="Unassembled WGS sequence"/>
</dbReference>
<accession>A0ABY1JNN6</accession>
<evidence type="ECO:0000313" key="1">
    <source>
        <dbReference type="EMBL" id="SIQ50340.1"/>
    </source>
</evidence>
<comment type="caution">
    <text evidence="1">The sequence shown here is derived from an EMBL/GenBank/DDBJ whole genome shotgun (WGS) entry which is preliminary data.</text>
</comment>
<evidence type="ECO:0000313" key="2">
    <source>
        <dbReference type="Proteomes" id="UP000186666"/>
    </source>
</evidence>
<proteinExistence type="predicted"/>
<dbReference type="Gene3D" id="2.30.110.10">
    <property type="entry name" value="Electron Transport, Fmn-binding Protein, Chain A"/>
    <property type="match status" value="1"/>
</dbReference>
<dbReference type="InterPro" id="IPR012349">
    <property type="entry name" value="Split_barrel_FMN-bd"/>
</dbReference>
<evidence type="ECO:0008006" key="3">
    <source>
        <dbReference type="Google" id="ProtNLM"/>
    </source>
</evidence>
<dbReference type="RefSeq" id="WP_068581092.1">
    <property type="nucleotide sequence ID" value="NZ_FTNK01000002.1"/>
</dbReference>